<dbReference type="PANTHER" id="PTHR43727">
    <property type="entry name" value="DIAMINOPIMELATE DECARBOXYLASE"/>
    <property type="match status" value="1"/>
</dbReference>
<dbReference type="GO" id="GO:0009089">
    <property type="term" value="P:lysine biosynthetic process via diaminopimelate"/>
    <property type="evidence" value="ECO:0007669"/>
    <property type="project" value="TreeGrafter"/>
</dbReference>
<dbReference type="HOGENOM" id="CLU_026444_0_3_11"/>
<evidence type="ECO:0000256" key="3">
    <source>
        <dbReference type="PIRSR" id="PIRSR600183-50"/>
    </source>
</evidence>
<dbReference type="EMBL" id="CP006259">
    <property type="protein sequence ID" value="AGS73764.1"/>
    <property type="molecule type" value="Genomic_DNA"/>
</dbReference>
<dbReference type="Pfam" id="PF02784">
    <property type="entry name" value="Orn_Arg_deC_N"/>
    <property type="match status" value="1"/>
</dbReference>
<comment type="cofactor">
    <cofactor evidence="1 3">
        <name>pyridoxal 5'-phosphate</name>
        <dbReference type="ChEBI" id="CHEBI:597326"/>
    </cofactor>
</comment>
<dbReference type="Proteomes" id="UP000015423">
    <property type="component" value="Chromosome"/>
</dbReference>
<evidence type="ECO:0000256" key="4">
    <source>
        <dbReference type="RuleBase" id="RU003737"/>
    </source>
</evidence>
<evidence type="ECO:0000313" key="8">
    <source>
        <dbReference type="EMBL" id="AGS73764.1"/>
    </source>
</evidence>
<dbReference type="InterPro" id="IPR009006">
    <property type="entry name" value="Ala_racemase/Decarboxylase_C"/>
</dbReference>
<feature type="domain" description="Orn/DAP/Arg decarboxylase 2 C-terminal" evidence="5">
    <location>
        <begin position="40"/>
        <end position="395"/>
    </location>
</feature>
<dbReference type="InterPro" id="IPR002433">
    <property type="entry name" value="Orn_de-COase"/>
</dbReference>
<dbReference type="InterPro" id="IPR022644">
    <property type="entry name" value="De-COase2_N"/>
</dbReference>
<gene>
    <name evidence="7" type="ORF">B446_00450</name>
    <name evidence="8" type="ORF">B446_34840</name>
</gene>
<dbReference type="GO" id="GO:0006596">
    <property type="term" value="P:polyamine biosynthetic process"/>
    <property type="evidence" value="ECO:0007669"/>
    <property type="project" value="InterPro"/>
</dbReference>
<dbReference type="EMBL" id="CP006259">
    <property type="protein sequence ID" value="AGS66930.1"/>
    <property type="molecule type" value="Genomic_DNA"/>
</dbReference>
<name>S5VES4_STRC3</name>
<evidence type="ECO:0000313" key="7">
    <source>
        <dbReference type="EMBL" id="AGS66930.1"/>
    </source>
</evidence>
<dbReference type="STRING" id="1214242.B446_00450"/>
<dbReference type="InterPro" id="IPR029066">
    <property type="entry name" value="PLP-binding_barrel"/>
</dbReference>
<evidence type="ECO:0000256" key="2">
    <source>
        <dbReference type="ARBA" id="ARBA00022898"/>
    </source>
</evidence>
<dbReference type="PANTHER" id="PTHR43727:SF2">
    <property type="entry name" value="GROUP IV DECARBOXYLASE"/>
    <property type="match status" value="1"/>
</dbReference>
<dbReference type="InterPro" id="IPR022643">
    <property type="entry name" value="De-COase2_C"/>
</dbReference>
<comment type="similarity">
    <text evidence="4">Belongs to the Orn/Lys/Arg decarboxylase class-II family.</text>
</comment>
<dbReference type="Gene3D" id="2.40.37.10">
    <property type="entry name" value="Lyase, Ornithine Decarboxylase, Chain A, domain 1"/>
    <property type="match status" value="1"/>
</dbReference>
<dbReference type="PRINTS" id="PR01182">
    <property type="entry name" value="ORNDCRBXLASE"/>
</dbReference>
<dbReference type="Pfam" id="PF00278">
    <property type="entry name" value="Orn_DAP_Arg_deC"/>
    <property type="match status" value="1"/>
</dbReference>
<reference evidence="7 9" key="2">
    <citation type="journal article" date="2013" name="J. Biotechnol.">
        <title>Complete genome sequence of the kirromycin producer Streptomyces collinus Tu 365 consisting of a linear chromosome and two linear plasmids.</title>
        <authorList>
            <person name="Ruckert C."/>
            <person name="Szczepanowski R."/>
            <person name="Albersmeier A."/>
            <person name="Goesmann A."/>
            <person name="Iftime D."/>
            <person name="Musiol E.M."/>
            <person name="Blin K."/>
            <person name="Wohlleben W."/>
            <person name="Puhler A."/>
            <person name="Kalinowski J."/>
            <person name="Weber T."/>
        </authorList>
    </citation>
    <scope>NUCLEOTIDE SEQUENCE [LARGE SCALE GENOMIC DNA]</scope>
    <source>
        <strain evidence="9">DSM 40733 / Tue 365</strain>
        <strain evidence="7">Tu 365</strain>
    </source>
</reference>
<dbReference type="PRINTS" id="PR01179">
    <property type="entry name" value="ODADCRBXLASE"/>
</dbReference>
<keyword evidence="9" id="KW-1185">Reference proteome</keyword>
<dbReference type="AlphaFoldDB" id="S5VES4"/>
<evidence type="ECO:0000259" key="6">
    <source>
        <dbReference type="Pfam" id="PF02784"/>
    </source>
</evidence>
<protein>
    <submittedName>
        <fullName evidence="7">Orn/DAP/Arg decarboxylase 2</fullName>
    </submittedName>
</protein>
<feature type="domain" description="Orn/DAP/Arg decarboxylase 2 N-terminal" evidence="6">
    <location>
        <begin position="46"/>
        <end position="301"/>
    </location>
</feature>
<dbReference type="GO" id="GO:0008836">
    <property type="term" value="F:diaminopimelate decarboxylase activity"/>
    <property type="evidence" value="ECO:0007669"/>
    <property type="project" value="TreeGrafter"/>
</dbReference>
<dbReference type="InterPro" id="IPR000183">
    <property type="entry name" value="Orn/DAP/Arg_de-COase"/>
</dbReference>
<evidence type="ECO:0000313" key="9">
    <source>
        <dbReference type="Proteomes" id="UP000015423"/>
    </source>
</evidence>
<dbReference type="KEGG" id="sci:B446_00450"/>
<dbReference type="eggNOG" id="COG0019">
    <property type="taxonomic scope" value="Bacteria"/>
</dbReference>
<feature type="modified residue" description="N6-(pyridoxal phosphate)lysine" evidence="3">
    <location>
        <position position="70"/>
    </location>
</feature>
<feature type="active site" description="Proton donor" evidence="3">
    <location>
        <position position="368"/>
    </location>
</feature>
<reference evidence="9" key="1">
    <citation type="submission" date="2012-10" db="EMBL/GenBank/DDBJ databases">
        <title>The complete genome sequence of Streptomyces collinus Tu 365.</title>
        <authorList>
            <person name="Ruckert C."/>
            <person name="Szczepanowski R."/>
            <person name="Goesmann A."/>
            <person name="Pross E.K."/>
            <person name="Musiol E.M."/>
            <person name="Blin K."/>
            <person name="Wohlleben W."/>
            <person name="Puhler A."/>
            <person name="Weber T."/>
            <person name="Kalinowski J."/>
        </authorList>
    </citation>
    <scope>NUCLEOTIDE SEQUENCE [LARGE SCALE GENOMIC DNA]</scope>
    <source>
        <strain evidence="9">DSM 40733 / Tue 365</strain>
    </source>
</reference>
<organism evidence="7 9">
    <name type="scientific">Streptomyces collinus (strain DSM 40733 / Tue 365)</name>
    <dbReference type="NCBI Taxonomy" id="1214242"/>
    <lineage>
        <taxon>Bacteria</taxon>
        <taxon>Bacillati</taxon>
        <taxon>Actinomycetota</taxon>
        <taxon>Actinomycetes</taxon>
        <taxon>Kitasatosporales</taxon>
        <taxon>Streptomycetaceae</taxon>
        <taxon>Streptomyces</taxon>
    </lineage>
</organism>
<reference evidence="7" key="3">
    <citation type="submission" date="2015-08" db="EMBL/GenBank/DDBJ databases">
        <authorList>
            <person name="Weber T."/>
            <person name="Iftime D."/>
        </authorList>
    </citation>
    <scope>NUCLEOTIDE SEQUENCE</scope>
    <source>
        <strain evidence="7">Tu 365</strain>
    </source>
</reference>
<dbReference type="Gene3D" id="3.20.20.10">
    <property type="entry name" value="Alanine racemase"/>
    <property type="match status" value="1"/>
</dbReference>
<sequence>MSDPTTAVLADTARPGAVAAPGLLTAAVGAALEAGAETPCYVYDLARVRENAARLRGALPEPGDLYYSLKANSHPGVLRTLRQAGTLPEVCSPGELDAALDAGWDAGQVLYTGPGKRDQDIERALEKGVREFCADSPTGLDQLDRLAGRAGVRTRTLLRVNDDRPAAGQGLAMTGVASQFGADTRWIAEEPERFGDRPHAEVTGLHLYMGTNLTHVPDLLAQFRQSLTTAGRLRAVLAPHTARLDTTLDLGGGFGAPFAKEGEATDLTGLREGLAELLDAGAPGWRDGTPRPAYESGRHLVGDAGTLLTRVLDVKRSHGRDVAVLESGINHLGGMAGLRRLPPLNPTLVTGAAGRGEPRPTLVTGPLCTPLDTWARQAPLPALRPGDLLAVPNVGAYGLSASLLAFLGHPAPLEVAVDGDAAPHLTRLTLTRKG</sequence>
<proteinExistence type="inferred from homology"/>
<evidence type="ECO:0000259" key="5">
    <source>
        <dbReference type="Pfam" id="PF00278"/>
    </source>
</evidence>
<dbReference type="SUPFAM" id="SSF51419">
    <property type="entry name" value="PLP-binding barrel"/>
    <property type="match status" value="1"/>
</dbReference>
<dbReference type="RefSeq" id="WP_020937417.1">
    <property type="nucleotide sequence ID" value="NC_021985.1"/>
</dbReference>
<dbReference type="PATRIC" id="fig|1214242.5.peg.7146"/>
<accession>S5VES4</accession>
<dbReference type="SUPFAM" id="SSF50621">
    <property type="entry name" value="Alanine racemase C-terminal domain-like"/>
    <property type="match status" value="1"/>
</dbReference>
<evidence type="ECO:0000256" key="1">
    <source>
        <dbReference type="ARBA" id="ARBA00001933"/>
    </source>
</evidence>
<dbReference type="KEGG" id="sci:B446_34840"/>
<keyword evidence="2 3" id="KW-0663">Pyridoxal phosphate</keyword>